<keyword evidence="2" id="KW-1185">Reference proteome</keyword>
<protein>
    <submittedName>
        <fullName evidence="1">Uncharacterized protein</fullName>
    </submittedName>
</protein>
<comment type="caution">
    <text evidence="1">The sequence shown here is derived from an EMBL/GenBank/DDBJ whole genome shotgun (WGS) entry which is preliminary data.</text>
</comment>
<organism evidence="1 2">
    <name type="scientific">Araneus ventricosus</name>
    <name type="common">Orbweaver spider</name>
    <name type="synonym">Epeira ventricosa</name>
    <dbReference type="NCBI Taxonomy" id="182803"/>
    <lineage>
        <taxon>Eukaryota</taxon>
        <taxon>Metazoa</taxon>
        <taxon>Ecdysozoa</taxon>
        <taxon>Arthropoda</taxon>
        <taxon>Chelicerata</taxon>
        <taxon>Arachnida</taxon>
        <taxon>Araneae</taxon>
        <taxon>Araneomorphae</taxon>
        <taxon>Entelegynae</taxon>
        <taxon>Araneoidea</taxon>
        <taxon>Araneidae</taxon>
        <taxon>Araneus</taxon>
    </lineage>
</organism>
<evidence type="ECO:0000313" key="2">
    <source>
        <dbReference type="Proteomes" id="UP000499080"/>
    </source>
</evidence>
<dbReference type="EMBL" id="BGPR01001999">
    <property type="protein sequence ID" value="GBM65873.1"/>
    <property type="molecule type" value="Genomic_DNA"/>
</dbReference>
<dbReference type="AlphaFoldDB" id="A0A4Y2HLD4"/>
<name>A0A4Y2HLD4_ARAVE</name>
<evidence type="ECO:0000313" key="1">
    <source>
        <dbReference type="EMBL" id="GBM65873.1"/>
    </source>
</evidence>
<proteinExistence type="predicted"/>
<accession>A0A4Y2HLD4</accession>
<dbReference type="Proteomes" id="UP000499080">
    <property type="component" value="Unassembled WGS sequence"/>
</dbReference>
<sequence>MLITLERKGGSLWKRCRILSADYLRYNWVPRIHHSVDNVFHHIAKIMEHKATVDICTCCPLLVLSC</sequence>
<gene>
    <name evidence="1" type="ORF">AVEN_238810_1</name>
</gene>
<reference evidence="1 2" key="1">
    <citation type="journal article" date="2019" name="Sci. Rep.">
        <title>Orb-weaving spider Araneus ventricosus genome elucidates the spidroin gene catalogue.</title>
        <authorList>
            <person name="Kono N."/>
            <person name="Nakamura H."/>
            <person name="Ohtoshi R."/>
            <person name="Moran D.A.P."/>
            <person name="Shinohara A."/>
            <person name="Yoshida Y."/>
            <person name="Fujiwara M."/>
            <person name="Mori M."/>
            <person name="Tomita M."/>
            <person name="Arakawa K."/>
        </authorList>
    </citation>
    <scope>NUCLEOTIDE SEQUENCE [LARGE SCALE GENOMIC DNA]</scope>
</reference>